<dbReference type="PANTHER" id="PTHR35851:SF1">
    <property type="entry name" value="CELL DIVISION PROTEIN FTSQ"/>
    <property type="match status" value="1"/>
</dbReference>
<dbReference type="GO" id="GO:0016020">
    <property type="term" value="C:membrane"/>
    <property type="evidence" value="ECO:0007669"/>
    <property type="project" value="UniProtKB-SubCell"/>
</dbReference>
<gene>
    <name evidence="10" type="ORF">A2Y64_07945</name>
</gene>
<evidence type="ECO:0000313" key="11">
    <source>
        <dbReference type="Proteomes" id="UP000177187"/>
    </source>
</evidence>
<feature type="transmembrane region" description="Helical" evidence="8">
    <location>
        <begin position="26"/>
        <end position="44"/>
    </location>
</feature>
<evidence type="ECO:0000259" key="9">
    <source>
        <dbReference type="PROSITE" id="PS51779"/>
    </source>
</evidence>
<evidence type="ECO:0000256" key="4">
    <source>
        <dbReference type="ARBA" id="ARBA00022692"/>
    </source>
</evidence>
<dbReference type="InterPro" id="IPR034746">
    <property type="entry name" value="POTRA"/>
</dbReference>
<keyword evidence="4 8" id="KW-0812">Transmembrane</keyword>
<comment type="caution">
    <text evidence="10">The sequence shown here is derived from an EMBL/GenBank/DDBJ whole genome shotgun (WGS) entry which is preliminary data.</text>
</comment>
<keyword evidence="6 8" id="KW-0472">Membrane</keyword>
<keyword evidence="5 8" id="KW-1133">Transmembrane helix</keyword>
<dbReference type="PANTHER" id="PTHR35851">
    <property type="entry name" value="CELL DIVISION PROTEIN FTSQ"/>
    <property type="match status" value="1"/>
</dbReference>
<dbReference type="AlphaFoldDB" id="A0A1F5FJ37"/>
<feature type="domain" description="POTRA" evidence="9">
    <location>
        <begin position="49"/>
        <end position="115"/>
    </location>
</feature>
<dbReference type="EMBL" id="MFAF01000006">
    <property type="protein sequence ID" value="OGD79582.1"/>
    <property type="molecule type" value="Genomic_DNA"/>
</dbReference>
<evidence type="ECO:0000256" key="6">
    <source>
        <dbReference type="ARBA" id="ARBA00023136"/>
    </source>
</evidence>
<dbReference type="Gene3D" id="3.10.20.310">
    <property type="entry name" value="membrane protein fhac"/>
    <property type="match status" value="1"/>
</dbReference>
<proteinExistence type="predicted"/>
<accession>A0A1F5FJ37</accession>
<evidence type="ECO:0000256" key="3">
    <source>
        <dbReference type="ARBA" id="ARBA00022618"/>
    </source>
</evidence>
<dbReference type="InterPro" id="IPR013685">
    <property type="entry name" value="POTRA_FtsQ_type"/>
</dbReference>
<keyword evidence="7" id="KW-0131">Cell cycle</keyword>
<keyword evidence="3" id="KW-0132">Cell division</keyword>
<comment type="subcellular location">
    <subcellularLocation>
        <location evidence="1">Membrane</location>
    </subcellularLocation>
</comment>
<evidence type="ECO:0000256" key="8">
    <source>
        <dbReference type="SAM" id="Phobius"/>
    </source>
</evidence>
<sequence length="261" mass="29132">MRHSTFIQDPDKTDGFHPRMSRRAKIFTWVAVLALAGVALFLYLRSDAYALKRVAVEGNAVVSDTEIQSLLPMGENLFSLDTDEVEQRLSRHPYLAEVRIEKAYPDKVVVRVTERTPACYLAEGPLQLLAGNGTVLPMYGVDDARREEGTVFDLPVLTGYEIERKGELESYSDGAILAVCGLCAEMQRQALPLLDELVEVRPHADHLEGLLADGTRILFPLECAPSTLAALQAVYTRERQVGFTELDARYENQIISRHRTG</sequence>
<dbReference type="Pfam" id="PF08478">
    <property type="entry name" value="POTRA_1"/>
    <property type="match status" value="1"/>
</dbReference>
<dbReference type="InterPro" id="IPR026579">
    <property type="entry name" value="FtsQ"/>
</dbReference>
<evidence type="ECO:0000256" key="2">
    <source>
        <dbReference type="ARBA" id="ARBA00022475"/>
    </source>
</evidence>
<protein>
    <recommendedName>
        <fullName evidence="9">POTRA domain-containing protein</fullName>
    </recommendedName>
</protein>
<reference evidence="10 11" key="1">
    <citation type="journal article" date="2016" name="Nat. Commun.">
        <title>Thousands of microbial genomes shed light on interconnected biogeochemical processes in an aquifer system.</title>
        <authorList>
            <person name="Anantharaman K."/>
            <person name="Brown C.T."/>
            <person name="Hug L.A."/>
            <person name="Sharon I."/>
            <person name="Castelle C.J."/>
            <person name="Probst A.J."/>
            <person name="Thomas B.C."/>
            <person name="Singh A."/>
            <person name="Wilkins M.J."/>
            <person name="Karaoz U."/>
            <person name="Brodie E.L."/>
            <person name="Williams K.H."/>
            <person name="Hubbard S.S."/>
            <person name="Banfield J.F."/>
        </authorList>
    </citation>
    <scope>NUCLEOTIDE SEQUENCE [LARGE SCALE GENOMIC DNA]</scope>
</reference>
<name>A0A1F5FJ37_9BACT</name>
<dbReference type="Proteomes" id="UP000177187">
    <property type="component" value="Unassembled WGS sequence"/>
</dbReference>
<keyword evidence="2" id="KW-1003">Cell membrane</keyword>
<evidence type="ECO:0000256" key="5">
    <source>
        <dbReference type="ARBA" id="ARBA00022989"/>
    </source>
</evidence>
<dbReference type="GO" id="GO:0090529">
    <property type="term" value="P:cell septum assembly"/>
    <property type="evidence" value="ECO:0007669"/>
    <property type="project" value="InterPro"/>
</dbReference>
<organism evidence="10 11">
    <name type="scientific">Candidatus Coatesbacteria bacterium RBG_13_66_14</name>
    <dbReference type="NCBI Taxonomy" id="1817816"/>
    <lineage>
        <taxon>Bacteria</taxon>
        <taxon>Candidatus Coatesiibacteriota</taxon>
    </lineage>
</organism>
<dbReference type="PROSITE" id="PS51779">
    <property type="entry name" value="POTRA"/>
    <property type="match status" value="1"/>
</dbReference>
<dbReference type="STRING" id="1817816.A2Y64_07945"/>
<evidence type="ECO:0000313" key="10">
    <source>
        <dbReference type="EMBL" id="OGD79582.1"/>
    </source>
</evidence>
<evidence type="ECO:0000256" key="1">
    <source>
        <dbReference type="ARBA" id="ARBA00004370"/>
    </source>
</evidence>
<evidence type="ECO:0000256" key="7">
    <source>
        <dbReference type="ARBA" id="ARBA00023306"/>
    </source>
</evidence>